<dbReference type="GO" id="GO:0016887">
    <property type="term" value="F:ATP hydrolysis activity"/>
    <property type="evidence" value="ECO:0007669"/>
    <property type="project" value="InterPro"/>
</dbReference>
<dbReference type="GO" id="GO:0015421">
    <property type="term" value="F:ABC-type oligopeptide transporter activity"/>
    <property type="evidence" value="ECO:0007669"/>
    <property type="project" value="TreeGrafter"/>
</dbReference>
<evidence type="ECO:0000313" key="13">
    <source>
        <dbReference type="EMBL" id="ADE19644.1"/>
    </source>
</evidence>
<evidence type="ECO:0000256" key="6">
    <source>
        <dbReference type="ARBA" id="ARBA00022741"/>
    </source>
</evidence>
<evidence type="ECO:0000256" key="1">
    <source>
        <dbReference type="ARBA" id="ARBA00004651"/>
    </source>
</evidence>
<evidence type="ECO:0000313" key="14">
    <source>
        <dbReference type="Proteomes" id="UP000001845"/>
    </source>
</evidence>
<dbReference type="PROSITE" id="PS00211">
    <property type="entry name" value="ABC_TRANSPORTER_1"/>
    <property type="match status" value="1"/>
</dbReference>
<dbReference type="InterPro" id="IPR039421">
    <property type="entry name" value="Type_1_exporter"/>
</dbReference>
<evidence type="ECO:0000259" key="12">
    <source>
        <dbReference type="PROSITE" id="PS50929"/>
    </source>
</evidence>
<dbReference type="AlphaFoldDB" id="D5E581"/>
<dbReference type="eggNOG" id="COG1132">
    <property type="taxonomic scope" value="Bacteria"/>
</dbReference>
<dbReference type="FunFam" id="3.40.50.300:FF:000221">
    <property type="entry name" value="Multidrug ABC transporter ATP-binding protein"/>
    <property type="match status" value="1"/>
</dbReference>
<feature type="transmembrane region" description="Helical" evidence="10">
    <location>
        <begin position="67"/>
        <end position="89"/>
    </location>
</feature>
<name>D5E581_MYCCM</name>
<keyword evidence="7 13" id="KW-0067">ATP-binding</keyword>
<keyword evidence="4" id="KW-1003">Cell membrane</keyword>
<dbReference type="OrthoDB" id="383768at2"/>
<dbReference type="PANTHER" id="PTHR43394">
    <property type="entry name" value="ATP-DEPENDENT PERMEASE MDL1, MITOCHONDRIAL"/>
    <property type="match status" value="1"/>
</dbReference>
<dbReference type="InterPro" id="IPR027417">
    <property type="entry name" value="P-loop_NTPase"/>
</dbReference>
<sequence>MLKLLFKLPKWLYPYILLCIFFSLLQPVFLMIIPTLLRQFIEMVANNEVKAPNILGIEIYFGDLDPIITLSILTTLFVFLFVSTLYIAIKISSYICINAAYFYRKILFSHLLTLSKSDLDKISYATIITRFSNDISKLRDGIFIFIRVIWRSPFYIVWGLVFSLYYSLTLSISILIMIPLIITGSIFAIKKLFPLYRKENWKTDELNELSKQDINGISLIKSYNLENRQLNNYIKRNNEFRALSNKVGVLSSVSWPIIDLMVSVGSIVLFIIMAFIIKQFSPNQVSYQISILFQFTSYMGFIASGVFETSFNINGIFRAKAAATRFNDLINYKSTIPFVKNDIKVETGSIEFRDVCFDYKDEKEPFINKMNFIIPSGSTYGIIGKTGSGKSTISHLITRECLAKSGQILIDNKDINLIDSNNFYSTVSKVYQKPTLLSGSLKSNLAFSNPEIHNSEIEKAVNLSCADFVNEYDNKYDYIIGQKGNNLSGGQKQRIAIAQSIIKKPKILILDDATSALDNITDSKVRKNIKDQLKDTTLLIITQRISSIKDANKIIVLDKGKIVGFDTHKNLLANNKYYQDIYESQREVVNEE</sequence>
<evidence type="ECO:0000256" key="2">
    <source>
        <dbReference type="ARBA" id="ARBA00005417"/>
    </source>
</evidence>
<dbReference type="PROSITE" id="PS50893">
    <property type="entry name" value="ABC_TRANSPORTER_2"/>
    <property type="match status" value="1"/>
</dbReference>
<dbReference type="SUPFAM" id="SSF90123">
    <property type="entry name" value="ABC transporter transmembrane region"/>
    <property type="match status" value="1"/>
</dbReference>
<evidence type="ECO:0000256" key="4">
    <source>
        <dbReference type="ARBA" id="ARBA00022475"/>
    </source>
</evidence>
<dbReference type="Pfam" id="PF00664">
    <property type="entry name" value="ABC_membrane"/>
    <property type="match status" value="1"/>
</dbReference>
<dbReference type="STRING" id="512564.MCRO_0272"/>
<dbReference type="InterPro" id="IPR003439">
    <property type="entry name" value="ABC_transporter-like_ATP-bd"/>
</dbReference>
<feature type="transmembrane region" description="Helical" evidence="10">
    <location>
        <begin position="289"/>
        <end position="311"/>
    </location>
</feature>
<dbReference type="Gene3D" id="1.20.1560.10">
    <property type="entry name" value="ABC transporter type 1, transmembrane domain"/>
    <property type="match status" value="1"/>
</dbReference>
<dbReference type="InterPro" id="IPR011527">
    <property type="entry name" value="ABC1_TM_dom"/>
</dbReference>
<keyword evidence="9 10" id="KW-0472">Membrane</keyword>
<feature type="domain" description="ABC transmembrane type-1" evidence="12">
    <location>
        <begin position="17"/>
        <end position="318"/>
    </location>
</feature>
<keyword evidence="14" id="KW-1185">Reference proteome</keyword>
<dbReference type="PANTHER" id="PTHR43394:SF1">
    <property type="entry name" value="ATP-BINDING CASSETTE SUB-FAMILY B MEMBER 10, MITOCHONDRIAL"/>
    <property type="match status" value="1"/>
</dbReference>
<evidence type="ECO:0000256" key="7">
    <source>
        <dbReference type="ARBA" id="ARBA00022840"/>
    </source>
</evidence>
<dbReference type="RefSeq" id="WP_013054420.1">
    <property type="nucleotide sequence ID" value="NC_014014.1"/>
</dbReference>
<dbReference type="InterPro" id="IPR003593">
    <property type="entry name" value="AAA+_ATPase"/>
</dbReference>
<evidence type="ECO:0000259" key="11">
    <source>
        <dbReference type="PROSITE" id="PS50893"/>
    </source>
</evidence>
<dbReference type="InterPro" id="IPR036640">
    <property type="entry name" value="ABC1_TM_sf"/>
</dbReference>
<evidence type="ECO:0000256" key="5">
    <source>
        <dbReference type="ARBA" id="ARBA00022692"/>
    </source>
</evidence>
<gene>
    <name evidence="13" type="ordered locus">MCRO_0272</name>
</gene>
<reference evidence="13 14" key="3">
    <citation type="journal article" date="2011" name="J. Bacteriol.">
        <title>Genome sequences of Mycoplasma alligatoris A21JP2T and Mycoplasma crocodyli MP145T.</title>
        <authorList>
            <person name="Brown D.R."/>
            <person name="Farmerie W.G."/>
            <person name="May M."/>
            <person name="Benders G.A."/>
            <person name="Durkin A.S."/>
            <person name="Hlavinka K."/>
            <person name="Hostetler J."/>
            <person name="Jackson J."/>
            <person name="Johnson J."/>
            <person name="Miller R.H."/>
            <person name="Paralanov V."/>
            <person name="Radune D."/>
            <person name="Szczypinski B."/>
            <person name="Glass J.I."/>
        </authorList>
    </citation>
    <scope>NUCLEOTIDE SEQUENCE [LARGE SCALE GENOMIC DNA]</scope>
    <source>
        <strain evidence="14">ATCC 51981 / MP145</strain>
    </source>
</reference>
<feature type="transmembrane region" description="Helical" evidence="10">
    <location>
        <begin position="12"/>
        <end position="33"/>
    </location>
</feature>
<dbReference type="Pfam" id="PF00005">
    <property type="entry name" value="ABC_tran"/>
    <property type="match status" value="1"/>
</dbReference>
<dbReference type="HOGENOM" id="CLU_000604_84_3_14"/>
<reference key="2">
    <citation type="submission" date="2010-03" db="EMBL/GenBank/DDBJ databases">
        <authorList>
            <person name="Ma Z."/>
            <person name="Wang X."/>
            <person name="Liu H."/>
        </authorList>
    </citation>
    <scope>NUCLEOTIDE SEQUENCE</scope>
    <source>
        <strain>MP145</strain>
    </source>
</reference>
<keyword evidence="6" id="KW-0547">Nucleotide-binding</keyword>
<feature type="transmembrane region" description="Helical" evidence="10">
    <location>
        <begin position="253"/>
        <end position="277"/>
    </location>
</feature>
<dbReference type="KEGG" id="mcd:MCRO_0272"/>
<dbReference type="PROSITE" id="PS50929">
    <property type="entry name" value="ABC_TM1F"/>
    <property type="match status" value="1"/>
</dbReference>
<feature type="domain" description="ABC transporter" evidence="11">
    <location>
        <begin position="350"/>
        <end position="584"/>
    </location>
</feature>
<dbReference type="InterPro" id="IPR017871">
    <property type="entry name" value="ABC_transporter-like_CS"/>
</dbReference>
<dbReference type="GO" id="GO:0005886">
    <property type="term" value="C:plasma membrane"/>
    <property type="evidence" value="ECO:0007669"/>
    <property type="project" value="UniProtKB-SubCell"/>
</dbReference>
<proteinExistence type="inferred from homology"/>
<dbReference type="SUPFAM" id="SSF52540">
    <property type="entry name" value="P-loop containing nucleoside triphosphate hydrolases"/>
    <property type="match status" value="1"/>
</dbReference>
<feature type="transmembrane region" description="Helical" evidence="10">
    <location>
        <begin position="164"/>
        <end position="189"/>
    </location>
</feature>
<dbReference type="Proteomes" id="UP000001845">
    <property type="component" value="Chromosome"/>
</dbReference>
<dbReference type="GO" id="GO:0005524">
    <property type="term" value="F:ATP binding"/>
    <property type="evidence" value="ECO:0007669"/>
    <property type="project" value="UniProtKB-KW"/>
</dbReference>
<dbReference type="Gene3D" id="3.40.50.300">
    <property type="entry name" value="P-loop containing nucleotide triphosphate hydrolases"/>
    <property type="match status" value="1"/>
</dbReference>
<evidence type="ECO:0000256" key="10">
    <source>
        <dbReference type="SAM" id="Phobius"/>
    </source>
</evidence>
<organism evidence="13 14">
    <name type="scientific">Mycoplasma crocodyli (strain ATCC 51981 / MP145)</name>
    <dbReference type="NCBI Taxonomy" id="512564"/>
    <lineage>
        <taxon>Bacteria</taxon>
        <taxon>Bacillati</taxon>
        <taxon>Mycoplasmatota</taxon>
        <taxon>Mollicutes</taxon>
        <taxon>Mycoplasmataceae</taxon>
        <taxon>Mycoplasma</taxon>
    </lineage>
</organism>
<evidence type="ECO:0000256" key="8">
    <source>
        <dbReference type="ARBA" id="ARBA00022989"/>
    </source>
</evidence>
<evidence type="ECO:0000256" key="9">
    <source>
        <dbReference type="ARBA" id="ARBA00023136"/>
    </source>
</evidence>
<keyword evidence="8 10" id="KW-1133">Transmembrane helix</keyword>
<comment type="subcellular location">
    <subcellularLocation>
        <location evidence="1">Cell membrane</location>
        <topology evidence="1">Multi-pass membrane protein</topology>
    </subcellularLocation>
</comment>
<protein>
    <submittedName>
        <fullName evidence="13">ABC transporter, ATP-binding protein</fullName>
    </submittedName>
</protein>
<evidence type="ECO:0000256" key="3">
    <source>
        <dbReference type="ARBA" id="ARBA00022448"/>
    </source>
</evidence>
<dbReference type="SMART" id="SM00382">
    <property type="entry name" value="AAA"/>
    <property type="match status" value="1"/>
</dbReference>
<keyword evidence="5 10" id="KW-0812">Transmembrane</keyword>
<keyword evidence="3" id="KW-0813">Transport</keyword>
<accession>D5E581</accession>
<dbReference type="EMBL" id="CP001991">
    <property type="protein sequence ID" value="ADE19644.1"/>
    <property type="molecule type" value="Genomic_DNA"/>
</dbReference>
<comment type="similarity">
    <text evidence="2">Belongs to the ABC transporter superfamily.</text>
</comment>
<reference evidence="14" key="1">
    <citation type="submission" date="2010-03" db="EMBL/GenBank/DDBJ databases">
        <title>The complete genome of Mycoplasma crocodyli MP145.</title>
        <authorList>
            <person name="Glass J.I."/>
            <person name="Durkin A.S."/>
            <person name="Hostetler J."/>
            <person name="Jackson J."/>
            <person name="Johnson J."/>
            <person name="May M.A."/>
            <person name="Paralanov V."/>
            <person name="Radune D."/>
            <person name="Szczypinski B."/>
            <person name="Brown D.R."/>
        </authorList>
    </citation>
    <scope>NUCLEOTIDE SEQUENCE [LARGE SCALE GENOMIC DNA]</scope>
    <source>
        <strain evidence="14">ATCC 51981 / MP145</strain>
    </source>
</reference>